<evidence type="ECO:0000256" key="7">
    <source>
        <dbReference type="ARBA" id="ARBA00022779"/>
    </source>
</evidence>
<dbReference type="PANTHER" id="PTHR30034">
    <property type="entry name" value="FLAGELLAR MOTOR SWITCH PROTEIN FLIM"/>
    <property type="match status" value="1"/>
</dbReference>
<evidence type="ECO:0000259" key="11">
    <source>
        <dbReference type="Pfam" id="PF01052"/>
    </source>
</evidence>
<evidence type="ECO:0000313" key="13">
    <source>
        <dbReference type="Proteomes" id="UP000188993"/>
    </source>
</evidence>
<name>A0A1S6IRR5_9LACT</name>
<evidence type="ECO:0000256" key="6">
    <source>
        <dbReference type="ARBA" id="ARBA00022500"/>
    </source>
</evidence>
<dbReference type="STRING" id="708126.BW727_101856"/>
<dbReference type="InterPro" id="IPR036429">
    <property type="entry name" value="SpoA-like_sf"/>
</dbReference>
<dbReference type="GO" id="GO:0005886">
    <property type="term" value="C:plasma membrane"/>
    <property type="evidence" value="ECO:0007669"/>
    <property type="project" value="UniProtKB-SubCell"/>
</dbReference>
<comment type="similarity">
    <text evidence="3">Belongs to the FliM family.</text>
</comment>
<keyword evidence="9" id="KW-0975">Bacterial flagellum</keyword>
<keyword evidence="8" id="KW-0472">Membrane</keyword>
<evidence type="ECO:0000256" key="1">
    <source>
        <dbReference type="ARBA" id="ARBA00004117"/>
    </source>
</evidence>
<comment type="subcellular location">
    <subcellularLocation>
        <location evidence="1">Bacterial flagellum basal body</location>
    </subcellularLocation>
    <subcellularLocation>
        <location evidence="2">Cell membrane</location>
        <topology evidence="2">Peripheral membrane protein</topology>
    </subcellularLocation>
</comment>
<organism evidence="12 13">
    <name type="scientific">Jeotgalibaca dankookensis</name>
    <dbReference type="NCBI Taxonomy" id="708126"/>
    <lineage>
        <taxon>Bacteria</taxon>
        <taxon>Bacillati</taxon>
        <taxon>Bacillota</taxon>
        <taxon>Bacilli</taxon>
        <taxon>Lactobacillales</taxon>
        <taxon>Carnobacteriaceae</taxon>
        <taxon>Jeotgalibaca</taxon>
    </lineage>
</organism>
<evidence type="ECO:0000256" key="9">
    <source>
        <dbReference type="ARBA" id="ARBA00023143"/>
    </source>
</evidence>
<dbReference type="SUPFAM" id="SSF103039">
    <property type="entry name" value="CheC-like"/>
    <property type="match status" value="1"/>
</dbReference>
<evidence type="ECO:0000256" key="10">
    <source>
        <dbReference type="NCBIfam" id="TIGR01397"/>
    </source>
</evidence>
<sequence length="331" mass="37755">MNPVLSQQEIDALMAGMQNGEIDVAVLEEQEQVKVKDYDFKRPVRLSKEYISTLKLVFEEYAKIMENTLTTQLRTNVSLVLKSIEQISFDEFLHSVSFFTLMGIFHADPQPGIQMIEINPQVSFKLVEIMCGSANDVTSSQEPDRDYFTEIERAILEDVMAQFGAVFQTVWRDIIELEVHMDSIETNSQMVQSISPNEPVALITFEIELMGCTSFVNLCIPYVFFETILDKLSVRYWFHLGKAVDVTDKERLKSSLQEVELNLEVILGEAEVSLENFLQLELGDIIPLRKRTNDPLSLLIENQPYYLVKPGIVDNQMAVEVLQDIGGNPEE</sequence>
<dbReference type="Proteomes" id="UP000188993">
    <property type="component" value="Chromosome"/>
</dbReference>
<dbReference type="InterPro" id="IPR001689">
    <property type="entry name" value="Flag_FliM"/>
</dbReference>
<accession>A0A1S6IRR5</accession>
<evidence type="ECO:0000256" key="5">
    <source>
        <dbReference type="ARBA" id="ARBA00022475"/>
    </source>
</evidence>
<reference evidence="12 13" key="1">
    <citation type="journal article" date="2014" name="Int. J. Syst. Evol. Microbiol.">
        <title>Jeotgalibaca dankookensis gen. nov., sp. nov., a member of the family Carnobacteriaceae, isolated from seujeot (Korean traditional food).</title>
        <authorList>
            <person name="Lee D.G."/>
            <person name="Trujillo M.E."/>
            <person name="Kang H."/>
            <person name="Ahn T.Y."/>
        </authorList>
    </citation>
    <scope>NUCLEOTIDE SEQUENCE [LARGE SCALE GENOMIC DNA]</scope>
    <source>
        <strain evidence="12 13">EX-07</strain>
    </source>
</reference>
<keyword evidence="12" id="KW-0969">Cilium</keyword>
<dbReference type="CDD" id="cd17908">
    <property type="entry name" value="FliM"/>
    <property type="match status" value="1"/>
</dbReference>
<dbReference type="NCBIfam" id="TIGR01397">
    <property type="entry name" value="fliM_switch"/>
    <property type="match status" value="1"/>
</dbReference>
<evidence type="ECO:0000256" key="8">
    <source>
        <dbReference type="ARBA" id="ARBA00023136"/>
    </source>
</evidence>
<keyword evidence="12" id="KW-0966">Cell projection</keyword>
<evidence type="ECO:0000256" key="3">
    <source>
        <dbReference type="ARBA" id="ARBA00011049"/>
    </source>
</evidence>
<dbReference type="Pfam" id="PF01052">
    <property type="entry name" value="FliMN_C"/>
    <property type="match status" value="1"/>
</dbReference>
<dbReference type="InterPro" id="IPR028976">
    <property type="entry name" value="CheC-like_sf"/>
</dbReference>
<keyword evidence="5" id="KW-1003">Cell membrane</keyword>
<keyword evidence="12" id="KW-0282">Flagellum</keyword>
<keyword evidence="13" id="KW-1185">Reference proteome</keyword>
<keyword evidence="6" id="KW-0145">Chemotaxis</keyword>
<dbReference type="GO" id="GO:0003774">
    <property type="term" value="F:cytoskeletal motor activity"/>
    <property type="evidence" value="ECO:0007669"/>
    <property type="project" value="InterPro"/>
</dbReference>
<dbReference type="InterPro" id="IPR001543">
    <property type="entry name" value="FliN-like_C"/>
</dbReference>
<evidence type="ECO:0000256" key="4">
    <source>
        <dbReference type="ARBA" id="ARBA00021898"/>
    </source>
</evidence>
<evidence type="ECO:0000313" key="12">
    <source>
        <dbReference type="EMBL" id="AQS54180.1"/>
    </source>
</evidence>
<feature type="domain" description="Flagellar motor switch protein FliN-like C-terminal" evidence="11">
    <location>
        <begin position="255"/>
        <end position="323"/>
    </location>
</feature>
<dbReference type="Gene3D" id="3.40.1550.10">
    <property type="entry name" value="CheC-like"/>
    <property type="match status" value="1"/>
</dbReference>
<dbReference type="GO" id="GO:0050918">
    <property type="term" value="P:positive chemotaxis"/>
    <property type="evidence" value="ECO:0007669"/>
    <property type="project" value="TreeGrafter"/>
</dbReference>
<dbReference type="RefSeq" id="WP_062467812.1">
    <property type="nucleotide sequence ID" value="NZ_BBYN01000003.1"/>
</dbReference>
<dbReference type="Pfam" id="PF02154">
    <property type="entry name" value="FliM"/>
    <property type="match status" value="1"/>
</dbReference>
<dbReference type="SUPFAM" id="SSF101801">
    <property type="entry name" value="Surface presentation of antigens (SPOA)"/>
    <property type="match status" value="1"/>
</dbReference>
<dbReference type="GO" id="GO:0009425">
    <property type="term" value="C:bacterial-type flagellum basal body"/>
    <property type="evidence" value="ECO:0007669"/>
    <property type="project" value="UniProtKB-SubCell"/>
</dbReference>
<proteinExistence type="inferred from homology"/>
<dbReference type="AlphaFoldDB" id="A0A1S6IRR5"/>
<dbReference type="KEGG" id="jda:BW727_101856"/>
<protein>
    <recommendedName>
        <fullName evidence="4 10">Flagellar motor switch protein FliM</fullName>
    </recommendedName>
</protein>
<dbReference type="OrthoDB" id="9806941at2"/>
<keyword evidence="7" id="KW-0283">Flagellar rotation</keyword>
<dbReference type="EMBL" id="CP019728">
    <property type="protein sequence ID" value="AQS54180.1"/>
    <property type="molecule type" value="Genomic_DNA"/>
</dbReference>
<dbReference type="PRINTS" id="PR00955">
    <property type="entry name" value="FLGMOTORFLIM"/>
</dbReference>
<evidence type="ECO:0000256" key="2">
    <source>
        <dbReference type="ARBA" id="ARBA00004202"/>
    </source>
</evidence>
<dbReference type="PANTHER" id="PTHR30034:SF6">
    <property type="entry name" value="YOP PROTEINS TRANSLOCATION PROTEIN Q"/>
    <property type="match status" value="1"/>
</dbReference>
<dbReference type="PIRSF" id="PIRSF002888">
    <property type="entry name" value="FliM"/>
    <property type="match status" value="1"/>
</dbReference>
<gene>
    <name evidence="12" type="primary">fliM</name>
    <name evidence="12" type="ORF">BW727_101856</name>
</gene>
<dbReference type="Gene3D" id="2.30.330.10">
    <property type="entry name" value="SpoA-like"/>
    <property type="match status" value="1"/>
</dbReference>
<dbReference type="GO" id="GO:0071978">
    <property type="term" value="P:bacterial-type flagellum-dependent swarming motility"/>
    <property type="evidence" value="ECO:0007669"/>
    <property type="project" value="TreeGrafter"/>
</dbReference>